<dbReference type="GO" id="GO:0016491">
    <property type="term" value="F:oxidoreductase activity"/>
    <property type="evidence" value="ECO:0007669"/>
    <property type="project" value="UniProtKB-KW"/>
</dbReference>
<reference evidence="3 4" key="1">
    <citation type="journal article" date="2015" name="Genome Biol. Evol.">
        <title>Phylogenomic analyses indicate that early fungi evolved digesting cell walls of algal ancestors of land plants.</title>
        <authorList>
            <person name="Chang Y."/>
            <person name="Wang S."/>
            <person name="Sekimoto S."/>
            <person name="Aerts A.L."/>
            <person name="Choi C."/>
            <person name="Clum A."/>
            <person name="LaButti K.M."/>
            <person name="Lindquist E.A."/>
            <person name="Yee Ngan C."/>
            <person name="Ohm R.A."/>
            <person name="Salamov A.A."/>
            <person name="Grigoriev I.V."/>
            <person name="Spatafora J.W."/>
            <person name="Berbee M.L."/>
        </authorList>
    </citation>
    <scope>NUCLEOTIDE SEQUENCE [LARGE SCALE GENOMIC DNA]</scope>
    <source>
        <strain evidence="3 4">JEL478</strain>
    </source>
</reference>
<dbReference type="OrthoDB" id="5327538at2759"/>
<keyword evidence="4" id="KW-1185">Reference proteome</keyword>
<dbReference type="SUPFAM" id="SSF51735">
    <property type="entry name" value="NAD(P)-binding Rossmann-fold domains"/>
    <property type="match status" value="1"/>
</dbReference>
<dbReference type="PRINTS" id="PR00081">
    <property type="entry name" value="GDHRDH"/>
</dbReference>
<dbReference type="Proteomes" id="UP000070544">
    <property type="component" value="Unassembled WGS sequence"/>
</dbReference>
<name>A0A139B0G6_GONPJ</name>
<evidence type="ECO:0000313" key="3">
    <source>
        <dbReference type="EMBL" id="KXS22488.1"/>
    </source>
</evidence>
<dbReference type="PANTHER" id="PTHR45024">
    <property type="entry name" value="DEHYDROGENASES, SHORT CHAIN"/>
    <property type="match status" value="1"/>
</dbReference>
<dbReference type="PANTHER" id="PTHR45024:SF2">
    <property type="entry name" value="SCP2 DOMAIN-CONTAINING PROTEIN"/>
    <property type="match status" value="1"/>
</dbReference>
<dbReference type="Pfam" id="PF00106">
    <property type="entry name" value="adh_short"/>
    <property type="match status" value="1"/>
</dbReference>
<dbReference type="AlphaFoldDB" id="A0A139B0G6"/>
<evidence type="ECO:0000256" key="2">
    <source>
        <dbReference type="ARBA" id="ARBA00023002"/>
    </source>
</evidence>
<evidence type="ECO:0000313" key="4">
    <source>
        <dbReference type="Proteomes" id="UP000070544"/>
    </source>
</evidence>
<proteinExistence type="inferred from homology"/>
<dbReference type="Gene3D" id="3.40.50.720">
    <property type="entry name" value="NAD(P)-binding Rossmann-like Domain"/>
    <property type="match status" value="1"/>
</dbReference>
<protein>
    <submittedName>
        <fullName evidence="3">NAD(P)-binding protein</fullName>
    </submittedName>
</protein>
<dbReference type="InterPro" id="IPR002347">
    <property type="entry name" value="SDR_fam"/>
</dbReference>
<comment type="similarity">
    <text evidence="1">Belongs to the short-chain dehydrogenases/reductases (SDR) family.</text>
</comment>
<dbReference type="InterPro" id="IPR036291">
    <property type="entry name" value="NAD(P)-bd_dom_sf"/>
</dbReference>
<dbReference type="STRING" id="1344416.A0A139B0G6"/>
<accession>A0A139B0G6</accession>
<sequence>MAVRFDGQAIVVTGSGRGIGRSHALFFAARGANVVINDTGAPTTRGDAHSQAESAQSVAEDTARYIQHHGGPTASFTTVSAEFGDAVVRESIDKFGRLDVLVVNAGILRSARLERMSEQAFDAMWKVNVKGAYSAVRAAWPVFLKQGYGRIVLTSSTSGTFGSFGGSNYGTSKYCLIGLLLSISSLINSLPGNPDISISAVCPFAFTRMGSTVMKEPPSPEGFSPDNVSPVVAMLASREYGGSCNGDVWLAGYGHYARMELEPAIHLPRVYQSGGGRSYTGVRFLVVGSGSKSPRELSSRLSSSGGKVIEVDVVDGKWNEASAVKDIDAVFGGELDVCLFDWSDAPLPSKYPLAKTFSGSLSDPDHASAVSDLESLHRAYLLPTLRIAQIAYARMRRKQQPFGRFVSFLRADIGREGARTDDGELVVGPEWNSAAYGIHALLQVLTVESRFFDFDISGHSVVLHPVQLGDAGGVRPGACLPVVADLLGGNGRGYSKMCIFNGTSLAWHASPGSFLSTPPPRDISPYPSPFSHFKIEETVAEVERGWEQAANIHANGSYWPKDEPEATAPATNYVNRWYARWFPSYSPSGIGVHGKKGKFDNAVVGKL</sequence>
<organism evidence="3 4">
    <name type="scientific">Gonapodya prolifera (strain JEL478)</name>
    <name type="common">Monoblepharis prolifera</name>
    <dbReference type="NCBI Taxonomy" id="1344416"/>
    <lineage>
        <taxon>Eukaryota</taxon>
        <taxon>Fungi</taxon>
        <taxon>Fungi incertae sedis</taxon>
        <taxon>Chytridiomycota</taxon>
        <taxon>Chytridiomycota incertae sedis</taxon>
        <taxon>Monoblepharidomycetes</taxon>
        <taxon>Monoblepharidales</taxon>
        <taxon>Gonapodyaceae</taxon>
        <taxon>Gonapodya</taxon>
    </lineage>
</organism>
<gene>
    <name evidence="3" type="ORF">M427DRAFT_150753</name>
</gene>
<evidence type="ECO:0000256" key="1">
    <source>
        <dbReference type="ARBA" id="ARBA00006484"/>
    </source>
</evidence>
<dbReference type="InterPro" id="IPR051687">
    <property type="entry name" value="Peroxisomal_Beta-Oxidation"/>
</dbReference>
<keyword evidence="2" id="KW-0560">Oxidoreductase</keyword>
<dbReference type="EMBL" id="KQ965731">
    <property type="protein sequence ID" value="KXS22488.1"/>
    <property type="molecule type" value="Genomic_DNA"/>
</dbReference>